<evidence type="ECO:0000259" key="6">
    <source>
        <dbReference type="PROSITE" id="PS50850"/>
    </source>
</evidence>
<dbReference type="GO" id="GO:0005886">
    <property type="term" value="C:plasma membrane"/>
    <property type="evidence" value="ECO:0007669"/>
    <property type="project" value="UniProtKB-SubCell"/>
</dbReference>
<dbReference type="AlphaFoldDB" id="A0A918WVF5"/>
<keyword evidence="4 5" id="KW-0472">Membrane</keyword>
<feature type="transmembrane region" description="Helical" evidence="5">
    <location>
        <begin position="309"/>
        <end position="327"/>
    </location>
</feature>
<dbReference type="Gene3D" id="1.20.1250.20">
    <property type="entry name" value="MFS general substrate transporter like domains"/>
    <property type="match status" value="2"/>
</dbReference>
<evidence type="ECO:0000256" key="1">
    <source>
        <dbReference type="ARBA" id="ARBA00004651"/>
    </source>
</evidence>
<feature type="domain" description="Major facilitator superfamily (MFS) profile" evidence="6">
    <location>
        <begin position="26"/>
        <end position="422"/>
    </location>
</feature>
<dbReference type="Proteomes" id="UP000638353">
    <property type="component" value="Unassembled WGS sequence"/>
</dbReference>
<gene>
    <name evidence="7" type="primary">floR</name>
    <name evidence="7" type="ORF">GCM10010334_18390</name>
</gene>
<dbReference type="PANTHER" id="PTHR23528:SF1">
    <property type="entry name" value="MAJOR FACILITATOR SUPERFAMILY (MFS) PROFILE DOMAIN-CONTAINING PROTEIN"/>
    <property type="match status" value="1"/>
</dbReference>
<evidence type="ECO:0000256" key="3">
    <source>
        <dbReference type="ARBA" id="ARBA00022989"/>
    </source>
</evidence>
<dbReference type="SUPFAM" id="SSF103473">
    <property type="entry name" value="MFS general substrate transporter"/>
    <property type="match status" value="1"/>
</dbReference>
<dbReference type="InterPro" id="IPR036259">
    <property type="entry name" value="MFS_trans_sf"/>
</dbReference>
<dbReference type="GO" id="GO:0022857">
    <property type="term" value="F:transmembrane transporter activity"/>
    <property type="evidence" value="ECO:0007669"/>
    <property type="project" value="InterPro"/>
</dbReference>
<keyword evidence="2 5" id="KW-0812">Transmembrane</keyword>
<feature type="transmembrane region" description="Helical" evidence="5">
    <location>
        <begin position="276"/>
        <end position="297"/>
    </location>
</feature>
<evidence type="ECO:0000256" key="4">
    <source>
        <dbReference type="ARBA" id="ARBA00023136"/>
    </source>
</evidence>
<keyword evidence="3 5" id="KW-1133">Transmembrane helix</keyword>
<organism evidence="7 8">
    <name type="scientific">Streptomyces finlayi</name>
    <dbReference type="NCBI Taxonomy" id="67296"/>
    <lineage>
        <taxon>Bacteria</taxon>
        <taxon>Bacillati</taxon>
        <taxon>Actinomycetota</taxon>
        <taxon>Actinomycetes</taxon>
        <taxon>Kitasatosporales</taxon>
        <taxon>Streptomycetaceae</taxon>
        <taxon>Streptomyces</taxon>
    </lineage>
</organism>
<comment type="subcellular location">
    <subcellularLocation>
        <location evidence="1">Cell membrane</location>
        <topology evidence="1">Multi-pass membrane protein</topology>
    </subcellularLocation>
</comment>
<sequence length="422" mass="44287">MALDDETAVRPRTSQAPLGRFKLGPLYVTIPLANLVLYMIWTAIPQFMLPIQVQRITGTTDTAALATASLLGTIAATIGNPLFGQLSDRTRSRFGRRTPWLVACAIGGGALLLLQANAPSISMLGIAYAGTSLVLNGFQAALTAVVPDRVPGEKMGLVSSLMGVGLNLGVLVGSSLFAIFPELAGPFVYYLIAAAIVITAVVFAVLSPDVDSREEPREPFHLGRFFAKLWINPVKHPDFGWVFLARMFMMLGYWLVTALFFFALQDYVGLSPEDAVGAAGILFTVSGAASVVGSLLAAPLVDRVGRLKVFVLVAGGGLAISLAIPVFSPTYGGMMVFSVVNGLAFGIYTAVDTALINKVLPNPDDAAKDLGVMNIATALPQIVAAALGALVVSLLDYRGLFVVAAVIALVGAVAVIPVKRAR</sequence>
<feature type="transmembrane region" description="Helical" evidence="5">
    <location>
        <begin position="124"/>
        <end position="145"/>
    </location>
</feature>
<reference evidence="7" key="1">
    <citation type="journal article" date="2014" name="Int. J. Syst. Evol. Microbiol.">
        <title>Complete genome sequence of Corynebacterium casei LMG S-19264T (=DSM 44701T), isolated from a smear-ripened cheese.</title>
        <authorList>
            <consortium name="US DOE Joint Genome Institute (JGI-PGF)"/>
            <person name="Walter F."/>
            <person name="Albersmeier A."/>
            <person name="Kalinowski J."/>
            <person name="Ruckert C."/>
        </authorList>
    </citation>
    <scope>NUCLEOTIDE SEQUENCE</scope>
    <source>
        <strain evidence="7">JCM 4637</strain>
    </source>
</reference>
<dbReference type="PROSITE" id="PS50850">
    <property type="entry name" value="MFS"/>
    <property type="match status" value="1"/>
</dbReference>
<evidence type="ECO:0000313" key="8">
    <source>
        <dbReference type="Proteomes" id="UP000638353"/>
    </source>
</evidence>
<name>A0A918WVF5_9ACTN</name>
<evidence type="ECO:0000256" key="2">
    <source>
        <dbReference type="ARBA" id="ARBA00022692"/>
    </source>
</evidence>
<feature type="transmembrane region" description="Helical" evidence="5">
    <location>
        <begin position="98"/>
        <end position="118"/>
    </location>
</feature>
<accession>A0A918WVF5</accession>
<evidence type="ECO:0000313" key="7">
    <source>
        <dbReference type="EMBL" id="GHC86956.1"/>
    </source>
</evidence>
<feature type="transmembrane region" description="Helical" evidence="5">
    <location>
        <begin position="64"/>
        <end position="86"/>
    </location>
</feature>
<feature type="transmembrane region" description="Helical" evidence="5">
    <location>
        <begin position="333"/>
        <end position="351"/>
    </location>
</feature>
<proteinExistence type="predicted"/>
<reference evidence="7" key="2">
    <citation type="submission" date="2020-09" db="EMBL/GenBank/DDBJ databases">
        <authorList>
            <person name="Sun Q."/>
            <person name="Ohkuma M."/>
        </authorList>
    </citation>
    <scope>NUCLEOTIDE SEQUENCE</scope>
    <source>
        <strain evidence="7">JCM 4637</strain>
    </source>
</reference>
<evidence type="ECO:0000256" key="5">
    <source>
        <dbReference type="SAM" id="Phobius"/>
    </source>
</evidence>
<dbReference type="InterPro" id="IPR020846">
    <property type="entry name" value="MFS_dom"/>
</dbReference>
<comment type="caution">
    <text evidence="7">The sequence shown here is derived from an EMBL/GenBank/DDBJ whole genome shotgun (WGS) entry which is preliminary data.</text>
</comment>
<feature type="transmembrane region" description="Helical" evidence="5">
    <location>
        <begin position="21"/>
        <end position="44"/>
    </location>
</feature>
<dbReference type="Pfam" id="PF07690">
    <property type="entry name" value="MFS_1"/>
    <property type="match status" value="1"/>
</dbReference>
<dbReference type="RefSeq" id="WP_189823006.1">
    <property type="nucleotide sequence ID" value="NZ_BMVC01000003.1"/>
</dbReference>
<dbReference type="InterPro" id="IPR011701">
    <property type="entry name" value="MFS"/>
</dbReference>
<feature type="transmembrane region" description="Helical" evidence="5">
    <location>
        <begin position="400"/>
        <end position="418"/>
    </location>
</feature>
<dbReference type="PANTHER" id="PTHR23528">
    <property type="match status" value="1"/>
</dbReference>
<feature type="transmembrane region" description="Helical" evidence="5">
    <location>
        <begin position="372"/>
        <end position="394"/>
    </location>
</feature>
<protein>
    <submittedName>
        <fullName evidence="7">MFS transporter</fullName>
    </submittedName>
</protein>
<feature type="transmembrane region" description="Helical" evidence="5">
    <location>
        <begin position="243"/>
        <end position="264"/>
    </location>
</feature>
<feature type="transmembrane region" description="Helical" evidence="5">
    <location>
        <begin position="157"/>
        <end position="181"/>
    </location>
</feature>
<dbReference type="EMBL" id="BMVC01000003">
    <property type="protein sequence ID" value="GHC86956.1"/>
    <property type="molecule type" value="Genomic_DNA"/>
</dbReference>
<feature type="transmembrane region" description="Helical" evidence="5">
    <location>
        <begin position="187"/>
        <end position="207"/>
    </location>
</feature>